<accession>A0ABT2JHT3</accession>
<proteinExistence type="predicted"/>
<protein>
    <submittedName>
        <fullName evidence="1">Uncharacterized protein</fullName>
    </submittedName>
</protein>
<dbReference type="RefSeq" id="WP_260194961.1">
    <property type="nucleotide sequence ID" value="NZ_JAFFZE010000023.1"/>
</dbReference>
<gene>
    <name evidence="1" type="ORF">JT362_28515</name>
</gene>
<dbReference type="EMBL" id="JAFFZE010000023">
    <property type="protein sequence ID" value="MCT2587074.1"/>
    <property type="molecule type" value="Genomic_DNA"/>
</dbReference>
<evidence type="ECO:0000313" key="2">
    <source>
        <dbReference type="Proteomes" id="UP001156441"/>
    </source>
</evidence>
<dbReference type="Proteomes" id="UP001156441">
    <property type="component" value="Unassembled WGS sequence"/>
</dbReference>
<name>A0ABT2JHT3_9PSEU</name>
<reference evidence="1 2" key="1">
    <citation type="submission" date="2021-02" db="EMBL/GenBank/DDBJ databases">
        <title>Actinophytocola xerophila sp. nov., isolated from soil of cotton cropping field.</title>
        <authorList>
            <person name="Huang R."/>
            <person name="Chen X."/>
            <person name="Ge X."/>
            <person name="Liu W."/>
        </authorList>
    </citation>
    <scope>NUCLEOTIDE SEQUENCE [LARGE SCALE GENOMIC DNA]</scope>
    <source>
        <strain evidence="1 2">S1-96</strain>
    </source>
</reference>
<comment type="caution">
    <text evidence="1">The sequence shown here is derived from an EMBL/GenBank/DDBJ whole genome shotgun (WGS) entry which is preliminary data.</text>
</comment>
<keyword evidence="2" id="KW-1185">Reference proteome</keyword>
<evidence type="ECO:0000313" key="1">
    <source>
        <dbReference type="EMBL" id="MCT2587074.1"/>
    </source>
</evidence>
<organism evidence="1 2">
    <name type="scientific">Actinophytocola gossypii</name>
    <dbReference type="NCBI Taxonomy" id="2812003"/>
    <lineage>
        <taxon>Bacteria</taxon>
        <taxon>Bacillati</taxon>
        <taxon>Actinomycetota</taxon>
        <taxon>Actinomycetes</taxon>
        <taxon>Pseudonocardiales</taxon>
        <taxon>Pseudonocardiaceae</taxon>
    </lineage>
</organism>
<sequence length="128" mass="14448">MAGVLPLDELLTELRLRRWTLYRWGRADDPDLVAATFDWGSYADVLVLRRDETASGHRVPMFEGTDPLRPVAVTFQYHADALWTLRAMLALPPPDTPGAPVDVQTPHRLCGIPDGLPRPLVIRPLWTR</sequence>